<dbReference type="InterPro" id="IPR046318">
    <property type="entry name" value="DUF5344"/>
</dbReference>
<sequence>MGEIKFKFHDIEQVVKAMETASTSFEPQLPKDVVKNNQLDVVEEMAHMNMMLEKLMTTYKALLAKNEAMLRHSVEAMKEADESLKTSMSLKGVAEVEK</sequence>
<dbReference type="Proteomes" id="UP000809829">
    <property type="component" value="Unassembled WGS sequence"/>
</dbReference>
<protein>
    <recommendedName>
        <fullName evidence="3">YwqI/YxiC family protein</fullName>
    </recommendedName>
</protein>
<dbReference type="Pfam" id="PF17279">
    <property type="entry name" value="DUF5344"/>
    <property type="match status" value="1"/>
</dbReference>
<gene>
    <name evidence="1" type="ORF">JOC83_003250</name>
</gene>
<evidence type="ECO:0000313" key="2">
    <source>
        <dbReference type="Proteomes" id="UP000809829"/>
    </source>
</evidence>
<proteinExistence type="predicted"/>
<evidence type="ECO:0008006" key="3">
    <source>
        <dbReference type="Google" id="ProtNLM"/>
    </source>
</evidence>
<accession>A0ABS2QY30</accession>
<dbReference type="EMBL" id="JAFBFC010000006">
    <property type="protein sequence ID" value="MBM7704395.1"/>
    <property type="molecule type" value="Genomic_DNA"/>
</dbReference>
<reference evidence="1 2" key="1">
    <citation type="submission" date="2021-01" db="EMBL/GenBank/DDBJ databases">
        <title>Genomic Encyclopedia of Type Strains, Phase IV (KMG-IV): sequencing the most valuable type-strain genomes for metagenomic binning, comparative biology and taxonomic classification.</title>
        <authorList>
            <person name="Goeker M."/>
        </authorList>
    </citation>
    <scope>NUCLEOTIDE SEQUENCE [LARGE SCALE GENOMIC DNA]</scope>
    <source>
        <strain evidence="1 2">DSM 104297</strain>
    </source>
</reference>
<keyword evidence="2" id="KW-1185">Reference proteome</keyword>
<name>A0ABS2QY30_9BACI</name>
<dbReference type="RefSeq" id="WP_205188390.1">
    <property type="nucleotide sequence ID" value="NZ_JAFBFC010000006.1"/>
</dbReference>
<comment type="caution">
    <text evidence="1">The sequence shown here is derived from an EMBL/GenBank/DDBJ whole genome shotgun (WGS) entry which is preliminary data.</text>
</comment>
<evidence type="ECO:0000313" key="1">
    <source>
        <dbReference type="EMBL" id="MBM7704395.1"/>
    </source>
</evidence>
<organism evidence="1 2">
    <name type="scientific">Priestia iocasae</name>
    <dbReference type="NCBI Taxonomy" id="2291674"/>
    <lineage>
        <taxon>Bacteria</taxon>
        <taxon>Bacillati</taxon>
        <taxon>Bacillota</taxon>
        <taxon>Bacilli</taxon>
        <taxon>Bacillales</taxon>
        <taxon>Bacillaceae</taxon>
        <taxon>Priestia</taxon>
    </lineage>
</organism>